<evidence type="ECO:0000256" key="2">
    <source>
        <dbReference type="SAM" id="SignalP"/>
    </source>
</evidence>
<protein>
    <submittedName>
        <fullName evidence="3">Uncharacterized protein</fullName>
    </submittedName>
</protein>
<comment type="caution">
    <text evidence="3">The sequence shown here is derived from an EMBL/GenBank/DDBJ whole genome shotgun (WGS) entry which is preliminary data.</text>
</comment>
<feature type="region of interest" description="Disordered" evidence="1">
    <location>
        <begin position="213"/>
        <end position="245"/>
    </location>
</feature>
<evidence type="ECO:0000256" key="1">
    <source>
        <dbReference type="SAM" id="MobiDB-lite"/>
    </source>
</evidence>
<feature type="compositionally biased region" description="Pro residues" evidence="1">
    <location>
        <begin position="154"/>
        <end position="168"/>
    </location>
</feature>
<keyword evidence="4" id="KW-1185">Reference proteome</keyword>
<feature type="compositionally biased region" description="Low complexity" evidence="1">
    <location>
        <begin position="366"/>
        <end position="381"/>
    </location>
</feature>
<evidence type="ECO:0000313" key="3">
    <source>
        <dbReference type="EMBL" id="KAL3756540.1"/>
    </source>
</evidence>
<accession>A0ABD3M7N8</accession>
<feature type="region of interest" description="Disordered" evidence="1">
    <location>
        <begin position="447"/>
        <end position="470"/>
    </location>
</feature>
<organism evidence="3 4">
    <name type="scientific">Discostella pseudostelligera</name>
    <dbReference type="NCBI Taxonomy" id="259834"/>
    <lineage>
        <taxon>Eukaryota</taxon>
        <taxon>Sar</taxon>
        <taxon>Stramenopiles</taxon>
        <taxon>Ochrophyta</taxon>
        <taxon>Bacillariophyta</taxon>
        <taxon>Coscinodiscophyceae</taxon>
        <taxon>Thalassiosirophycidae</taxon>
        <taxon>Stephanodiscales</taxon>
        <taxon>Stephanodiscaceae</taxon>
        <taxon>Discostella</taxon>
    </lineage>
</organism>
<keyword evidence="2" id="KW-0732">Signal</keyword>
<feature type="compositionally biased region" description="Low complexity" evidence="1">
    <location>
        <begin position="213"/>
        <end position="225"/>
    </location>
</feature>
<feature type="chain" id="PRO_5044822529" evidence="2">
    <location>
        <begin position="28"/>
        <end position="732"/>
    </location>
</feature>
<feature type="region of interest" description="Disordered" evidence="1">
    <location>
        <begin position="361"/>
        <end position="381"/>
    </location>
</feature>
<gene>
    <name evidence="3" type="ORF">ACHAWU_009934</name>
</gene>
<dbReference type="AlphaFoldDB" id="A0ABD3M7N8"/>
<dbReference type="EMBL" id="JALLBG020000303">
    <property type="protein sequence ID" value="KAL3756540.1"/>
    <property type="molecule type" value="Genomic_DNA"/>
</dbReference>
<feature type="compositionally biased region" description="Low complexity" evidence="1">
    <location>
        <begin position="109"/>
        <end position="134"/>
    </location>
</feature>
<feature type="signal peptide" evidence="2">
    <location>
        <begin position="1"/>
        <end position="27"/>
    </location>
</feature>
<reference evidence="3 4" key="1">
    <citation type="submission" date="2024-10" db="EMBL/GenBank/DDBJ databases">
        <title>Updated reference genomes for cyclostephanoid diatoms.</title>
        <authorList>
            <person name="Roberts W.R."/>
            <person name="Alverson A.J."/>
        </authorList>
    </citation>
    <scope>NUCLEOTIDE SEQUENCE [LARGE SCALE GENOMIC DNA]</scope>
    <source>
        <strain evidence="3 4">AJA232-27</strain>
    </source>
</reference>
<sequence>MPIRFNLRHASASALVLLAEPSSVVVAFAPASSTYCSSPATSTTTTPTTTSIVARRQQRRYHSSLNPDWDNNDFLSSLGGSPDSINEANDKYYKQKENRAAMDAWRMKQLQQQSQREQPSPTTQPPASTSSMQQNGPSPEFFKKMGLGEGQVPQVPPPRPMIQPPPPQFQQLQTPVPPPPQQAAQIFYDANGNPITMPMVYDAYGNLVPFNPMQQQMQQPPQSQPFYDGPPLPPKTKATPDKPPAPMGYNPDAFTMANTADVYFAQLKQDSKVRKLARMSGDIETANKVFADESVKQIGDSWTANPYTKEKNIAEARAEIEGAVRMQVAGEFYESDSDLDSSGASTSSSSANSYKMKLEQIKAARQQQQHQQQPSKVGAPTAVVPPAMPSPPVKEIMSAPVRPVAASNVEVPKKMDVPSFQPNAGMISSPPPAQVKVGMSVPPKVASSGSLATSAAPVPSGATDDEESVRRSIRTLQGLLLKHRGGPGFGAGRLKAPEAQRLEDTLQHVKSILRAEVSGGGSAVPATTAVKVEARTVATQPIIPPPAQTKPPVTTIPPPVPTMAPSMTNDPLAGSVACVEAVLKMYKESSPAEREAMIIPLREAFMAAASASNKYIAESELGAHRAAMEAGPVAAFASMENNPPTSPIMGFPTTYAVTNPQEDAVEEDMLMTSTGGKAADNVKQLEDVYKALQSARGDGGKLGLKNISGDEANALADKLVMMRGVLLDELNN</sequence>
<feature type="region of interest" description="Disordered" evidence="1">
    <location>
        <begin position="36"/>
        <end position="74"/>
    </location>
</feature>
<dbReference type="Proteomes" id="UP001530293">
    <property type="component" value="Unassembled WGS sequence"/>
</dbReference>
<feature type="compositionally biased region" description="Low complexity" evidence="1">
    <location>
        <begin position="340"/>
        <end position="353"/>
    </location>
</feature>
<evidence type="ECO:0000313" key="4">
    <source>
        <dbReference type="Proteomes" id="UP001530293"/>
    </source>
</evidence>
<feature type="compositionally biased region" description="Low complexity" evidence="1">
    <location>
        <begin position="36"/>
        <end position="51"/>
    </location>
</feature>
<proteinExistence type="predicted"/>
<feature type="region of interest" description="Disordered" evidence="1">
    <location>
        <begin position="334"/>
        <end position="353"/>
    </location>
</feature>
<feature type="region of interest" description="Disordered" evidence="1">
    <location>
        <begin position="106"/>
        <end position="184"/>
    </location>
</feature>
<name>A0ABD3M7N8_9STRA</name>